<dbReference type="CDD" id="cd18186">
    <property type="entry name" value="BTB_POZ_ZBTB_KLHL-like"/>
    <property type="match status" value="1"/>
</dbReference>
<evidence type="ECO:0000313" key="3">
    <source>
        <dbReference type="Proteomes" id="UP001241169"/>
    </source>
</evidence>
<organism evidence="2 3">
    <name type="scientific">Colletotrichum paranaense</name>
    <dbReference type="NCBI Taxonomy" id="1914294"/>
    <lineage>
        <taxon>Eukaryota</taxon>
        <taxon>Fungi</taxon>
        <taxon>Dikarya</taxon>
        <taxon>Ascomycota</taxon>
        <taxon>Pezizomycotina</taxon>
        <taxon>Sordariomycetes</taxon>
        <taxon>Hypocreomycetidae</taxon>
        <taxon>Glomerellales</taxon>
        <taxon>Glomerellaceae</taxon>
        <taxon>Colletotrichum</taxon>
        <taxon>Colletotrichum acutatum species complex</taxon>
    </lineage>
</organism>
<dbReference type="EMBL" id="MOPA01000004">
    <property type="protein sequence ID" value="KAK1542035.1"/>
    <property type="molecule type" value="Genomic_DNA"/>
</dbReference>
<dbReference type="Gene3D" id="3.30.710.10">
    <property type="entry name" value="Potassium Channel Kv1.1, Chain A"/>
    <property type="match status" value="1"/>
</dbReference>
<name>A0ABQ9SR95_9PEZI</name>
<accession>A0ABQ9SR95</accession>
<feature type="compositionally biased region" description="Basic residues" evidence="1">
    <location>
        <begin position="431"/>
        <end position="440"/>
    </location>
</feature>
<dbReference type="RefSeq" id="XP_060351167.1">
    <property type="nucleotide sequence ID" value="XM_060489701.1"/>
</dbReference>
<feature type="compositionally biased region" description="Basic residues" evidence="1">
    <location>
        <begin position="584"/>
        <end position="597"/>
    </location>
</feature>
<keyword evidence="3" id="KW-1185">Reference proteome</keyword>
<gene>
    <name evidence="2" type="ORF">CPAR01_05422</name>
</gene>
<dbReference type="InterPro" id="IPR011333">
    <property type="entry name" value="SKP1/BTB/POZ_sf"/>
</dbReference>
<feature type="compositionally biased region" description="Basic residues" evidence="1">
    <location>
        <begin position="461"/>
        <end position="472"/>
    </location>
</feature>
<sequence>MQSASVTSAKLNIGRFSTSPAPSSTVESDFYCRSAPLLSSLYIPELSSSHQTTAQTLELSPAMEKVIDYRITSRSMVEDHNKKAVAAGDSKKILDISEDEFVHIYCGDIIFVVFREVITAGSLYFDACLLGFFKESYNQEIFFDDIDSKALKFYLQLTHGWYFEIKSFGSKVVPFSLFDDLINANDPEAFKRAHLEIPKIQLKTMAQVCILCDRFLHRSLLCIVRHMFMTLLVRTKQNWNILKYEDSDWNMKYHVDFMLDYMAAFDLFSTGHDDEHLIRDAISESFYWFTRHTPSLVQHFWNIMSPKFIAEWNVSRHIVWDSESEIIIGREWVRFDHAKKLFITDQLVFENSTKQQKDIRNGRVDNMCSIADRIKLFPFVEEQEDNRARLARLRAIVEQVQHKNTTQYRTFIPGAKIHPVTGQNDLGQRATSKKQGKSKANHAGGGLDGGGRDRDSMVKIQRNHKAGSRQPKRVQAQRGDDVTDATLENTHGHVGGIGRAQGGGRGQTNGRGRGGGRGSGRDNGGAQGHSQNHIQDRDQVHLEGQAQGRGGGRSKNRGHVHARDHAQDIAQNPAQRHAQGRGGGRSKTHGRKERRAHKTQDNY</sequence>
<reference evidence="2 3" key="1">
    <citation type="submission" date="2016-10" db="EMBL/GenBank/DDBJ databases">
        <title>The genome sequence of Colletotrichum fioriniae PJ7.</title>
        <authorList>
            <person name="Baroncelli R."/>
        </authorList>
    </citation>
    <scope>NUCLEOTIDE SEQUENCE [LARGE SCALE GENOMIC DNA]</scope>
    <source>
        <strain evidence="2 3">IMI 384185</strain>
    </source>
</reference>
<protein>
    <recommendedName>
        <fullName evidence="4">BTB domain-containing protein</fullName>
    </recommendedName>
</protein>
<dbReference type="SUPFAM" id="SSF54695">
    <property type="entry name" value="POZ domain"/>
    <property type="match status" value="1"/>
</dbReference>
<dbReference type="GeneID" id="85373600"/>
<feature type="compositionally biased region" description="Gly residues" evidence="1">
    <location>
        <begin position="493"/>
        <end position="527"/>
    </location>
</feature>
<feature type="region of interest" description="Disordered" evidence="1">
    <location>
        <begin position="415"/>
        <end position="603"/>
    </location>
</feature>
<evidence type="ECO:0000313" key="2">
    <source>
        <dbReference type="EMBL" id="KAK1542035.1"/>
    </source>
</evidence>
<evidence type="ECO:0008006" key="4">
    <source>
        <dbReference type="Google" id="ProtNLM"/>
    </source>
</evidence>
<proteinExistence type="predicted"/>
<evidence type="ECO:0000256" key="1">
    <source>
        <dbReference type="SAM" id="MobiDB-lite"/>
    </source>
</evidence>
<comment type="caution">
    <text evidence="2">The sequence shown here is derived from an EMBL/GenBank/DDBJ whole genome shotgun (WGS) entry which is preliminary data.</text>
</comment>
<feature type="compositionally biased region" description="Polar residues" evidence="1">
    <location>
        <begin position="421"/>
        <end position="430"/>
    </location>
</feature>
<dbReference type="Proteomes" id="UP001241169">
    <property type="component" value="Unassembled WGS sequence"/>
</dbReference>